<feature type="transmembrane region" description="Helical" evidence="1">
    <location>
        <begin position="6"/>
        <end position="27"/>
    </location>
</feature>
<sequence length="139" mass="16015">MLTEIEWWGGILIIWSLAMLRISVTSVGSEIWHYRNWPFLAYFVTSLLVLVFQFYAFEAHSLQVSYASVWVIASALVIFLIGWDIVEYLQEGSSAEKIDVGAENPEEGRDRFDFCVTGFIISSIGEHYEARKTCQHPYH</sequence>
<protein>
    <submittedName>
        <fullName evidence="2">Uncharacterized protein</fullName>
    </submittedName>
</protein>
<feature type="non-terminal residue" evidence="2">
    <location>
        <position position="139"/>
    </location>
</feature>
<keyword evidence="3" id="KW-1185">Reference proteome</keyword>
<proteinExistence type="predicted"/>
<reference evidence="2 3" key="1">
    <citation type="submission" date="2019-03" db="EMBL/GenBank/DDBJ databases">
        <title>Genomic Encyclopedia of Type Strains, Phase IV (KMG-IV): sequencing the most valuable type-strain genomes for metagenomic binning, comparative biology and taxonomic classification.</title>
        <authorList>
            <person name="Goeker M."/>
        </authorList>
    </citation>
    <scope>NUCLEOTIDE SEQUENCE [LARGE SCALE GENOMIC DNA]</scope>
    <source>
        <strain evidence="2 3">DSM 103792</strain>
    </source>
</reference>
<evidence type="ECO:0000313" key="2">
    <source>
        <dbReference type="EMBL" id="TDQ45533.1"/>
    </source>
</evidence>
<dbReference type="EMBL" id="SNYM01000019">
    <property type="protein sequence ID" value="TDQ45533.1"/>
    <property type="molecule type" value="Genomic_DNA"/>
</dbReference>
<name>A0A4R6UJP0_9GAMM</name>
<keyword evidence="1" id="KW-1133">Transmembrane helix</keyword>
<gene>
    <name evidence="2" type="ORF">EV696_1191</name>
</gene>
<keyword evidence="1" id="KW-0472">Membrane</keyword>
<dbReference type="Proteomes" id="UP000295375">
    <property type="component" value="Unassembled WGS sequence"/>
</dbReference>
<keyword evidence="1" id="KW-0812">Transmembrane</keyword>
<organism evidence="2 3">
    <name type="scientific">Permianibacter aggregans</name>
    <dbReference type="NCBI Taxonomy" id="1510150"/>
    <lineage>
        <taxon>Bacteria</taxon>
        <taxon>Pseudomonadati</taxon>
        <taxon>Pseudomonadota</taxon>
        <taxon>Gammaproteobacteria</taxon>
        <taxon>Pseudomonadales</taxon>
        <taxon>Pseudomonadaceae</taxon>
        <taxon>Permianibacter</taxon>
    </lineage>
</organism>
<dbReference type="RefSeq" id="WP_133592565.1">
    <property type="nucleotide sequence ID" value="NZ_SNYM01000019.1"/>
</dbReference>
<feature type="transmembrane region" description="Helical" evidence="1">
    <location>
        <begin position="63"/>
        <end position="83"/>
    </location>
</feature>
<feature type="transmembrane region" description="Helical" evidence="1">
    <location>
        <begin position="39"/>
        <end position="57"/>
    </location>
</feature>
<comment type="caution">
    <text evidence="2">The sequence shown here is derived from an EMBL/GenBank/DDBJ whole genome shotgun (WGS) entry which is preliminary data.</text>
</comment>
<accession>A0A4R6UJP0</accession>
<evidence type="ECO:0000313" key="3">
    <source>
        <dbReference type="Proteomes" id="UP000295375"/>
    </source>
</evidence>
<evidence type="ECO:0000256" key="1">
    <source>
        <dbReference type="SAM" id="Phobius"/>
    </source>
</evidence>
<dbReference type="AlphaFoldDB" id="A0A4R6UJP0"/>